<organism evidence="3 4">
    <name type="scientific">Natrialba swarupiae</name>
    <dbReference type="NCBI Taxonomy" id="2448032"/>
    <lineage>
        <taxon>Archaea</taxon>
        <taxon>Methanobacteriati</taxon>
        <taxon>Methanobacteriota</taxon>
        <taxon>Stenosarchaea group</taxon>
        <taxon>Halobacteria</taxon>
        <taxon>Halobacteriales</taxon>
        <taxon>Natrialbaceae</taxon>
        <taxon>Natrialba</taxon>
    </lineage>
</organism>
<protein>
    <submittedName>
        <fullName evidence="3">PrsW family intramembrane metalloprotease</fullName>
    </submittedName>
</protein>
<dbReference type="EMBL" id="VTAW01000010">
    <property type="protein sequence ID" value="TYT62185.1"/>
    <property type="molecule type" value="Genomic_DNA"/>
</dbReference>
<proteinExistence type="predicted"/>
<dbReference type="Proteomes" id="UP000324104">
    <property type="component" value="Unassembled WGS sequence"/>
</dbReference>
<feature type="transmembrane region" description="Helical" evidence="2">
    <location>
        <begin position="584"/>
        <end position="601"/>
    </location>
</feature>
<name>A0A5D5AMN3_9EURY</name>
<dbReference type="GO" id="GO:0006508">
    <property type="term" value="P:proteolysis"/>
    <property type="evidence" value="ECO:0007669"/>
    <property type="project" value="UniProtKB-KW"/>
</dbReference>
<reference evidence="3 4" key="1">
    <citation type="submission" date="2019-08" db="EMBL/GenBank/DDBJ databases">
        <title>Archaea genome.</title>
        <authorList>
            <person name="Kajale S."/>
            <person name="Shouche Y."/>
            <person name="Deshpande N."/>
            <person name="Sharma A."/>
        </authorList>
    </citation>
    <scope>NUCLEOTIDE SEQUENCE [LARGE SCALE GENOMIC DNA]</scope>
    <source>
        <strain evidence="3 4">ESP3B_9</strain>
    </source>
</reference>
<comment type="caution">
    <text evidence="3">The sequence shown here is derived from an EMBL/GenBank/DDBJ whole genome shotgun (WGS) entry which is preliminary data.</text>
</comment>
<feature type="compositionally biased region" description="Acidic residues" evidence="1">
    <location>
        <begin position="198"/>
        <end position="216"/>
    </location>
</feature>
<feature type="transmembrane region" description="Helical" evidence="2">
    <location>
        <begin position="48"/>
        <end position="67"/>
    </location>
</feature>
<evidence type="ECO:0000256" key="1">
    <source>
        <dbReference type="SAM" id="MobiDB-lite"/>
    </source>
</evidence>
<dbReference type="AlphaFoldDB" id="A0A5D5AMN3"/>
<feature type="transmembrane region" description="Helical" evidence="2">
    <location>
        <begin position="522"/>
        <end position="544"/>
    </location>
</feature>
<evidence type="ECO:0000313" key="3">
    <source>
        <dbReference type="EMBL" id="TYT62185.1"/>
    </source>
</evidence>
<dbReference type="RefSeq" id="WP_149081272.1">
    <property type="nucleotide sequence ID" value="NZ_VTAW01000010.1"/>
</dbReference>
<feature type="transmembrane region" description="Helical" evidence="2">
    <location>
        <begin position="413"/>
        <end position="443"/>
    </location>
</feature>
<feature type="transmembrane region" description="Helical" evidence="2">
    <location>
        <begin position="665"/>
        <end position="687"/>
    </location>
</feature>
<dbReference type="Pfam" id="PF13367">
    <property type="entry name" value="PrsW-protease"/>
    <property type="match status" value="1"/>
</dbReference>
<feature type="transmembrane region" description="Helical" evidence="2">
    <location>
        <begin position="362"/>
        <end position="380"/>
    </location>
</feature>
<sequence length="688" mass="72356">MSDDRSSSESIRRHLASLRRGAVGSFRRTARIARWEISRSAGTVDRRTIVAVAAILVVVGGVGLSVAEDGIGLEDELYVVGVDSDDPYADVATESDRFRTIALEDVRIDEGGDSNVDVVVTRDGELGYVGDNGEQAFHAFREAIEAENADRMAAEDDDVAAYPVLVTVEYQERETGMAAESGDGGSDTGGDVIGTDGVDADESAADDDTEIVDTDGDTAVADSDTTSSDSEAADSGGDRGASDDDTTDAAGDVVGSDGSGSDDDVGSPETTTDVTSPTADGEFQVPDVGATATEETSPATPDTLSPPFPFQSLVLAFLFIVPMNFVIQTYGSTIMDERIKRRGELLLVSPSSRYEIVAGKTLPYLLGLVGIVVATAAVIGGRTLSVAAAIPIALVFLASTFAGAMLARSFKELTFVTVTISVLLTTYTFVPAIFTEVTPIALISPLTLVVMDLQGESVRLVEYLFSTTPFYLSAAVLFLLGIGIYREEDMFAQKPVPAKIVDAITSQIDAVSRRVSSYWSPFVLSVVFMPFVFAAQLLAVALLFVVPESIALIVMFVLAAAVEEFAKSIHVYAGFARSRFEPTIRVAAILGALSGLGFFVGEKITHVGQFVGLSDLPISVAAFGPELGADLPLVVLLALFLAPLALHVVTAIISATGARRGRGTYAVAFVVATLVHALYNLGVILLVS</sequence>
<feature type="transmembrane region" description="Helical" evidence="2">
    <location>
        <begin position="310"/>
        <end position="331"/>
    </location>
</feature>
<gene>
    <name evidence="3" type="ORF">FYC77_09520</name>
</gene>
<keyword evidence="2" id="KW-0812">Transmembrane</keyword>
<feature type="transmembrane region" description="Helical" evidence="2">
    <location>
        <begin position="463"/>
        <end position="485"/>
    </location>
</feature>
<keyword evidence="2" id="KW-0472">Membrane</keyword>
<feature type="compositionally biased region" description="Gly residues" evidence="1">
    <location>
        <begin position="182"/>
        <end position="192"/>
    </location>
</feature>
<feature type="region of interest" description="Disordered" evidence="1">
    <location>
        <begin position="173"/>
        <end position="284"/>
    </location>
</feature>
<dbReference type="InterPro" id="IPR026898">
    <property type="entry name" value="PrsW"/>
</dbReference>
<feature type="transmembrane region" description="Helical" evidence="2">
    <location>
        <begin position="550"/>
        <end position="572"/>
    </location>
</feature>
<feature type="transmembrane region" description="Helical" evidence="2">
    <location>
        <begin position="633"/>
        <end position="653"/>
    </location>
</feature>
<keyword evidence="4" id="KW-1185">Reference proteome</keyword>
<feature type="compositionally biased region" description="Low complexity" evidence="1">
    <location>
        <begin position="217"/>
        <end position="235"/>
    </location>
</feature>
<feature type="transmembrane region" description="Helical" evidence="2">
    <location>
        <begin position="386"/>
        <end position="406"/>
    </location>
</feature>
<dbReference type="GO" id="GO:0008237">
    <property type="term" value="F:metallopeptidase activity"/>
    <property type="evidence" value="ECO:0007669"/>
    <property type="project" value="UniProtKB-KW"/>
</dbReference>
<evidence type="ECO:0000313" key="4">
    <source>
        <dbReference type="Proteomes" id="UP000324104"/>
    </source>
</evidence>
<accession>A0A5D5AMN3</accession>
<keyword evidence="3" id="KW-0378">Hydrolase</keyword>
<keyword evidence="2" id="KW-1133">Transmembrane helix</keyword>
<evidence type="ECO:0000256" key="2">
    <source>
        <dbReference type="SAM" id="Phobius"/>
    </source>
</evidence>
<keyword evidence="3" id="KW-0645">Protease</keyword>
<keyword evidence="3" id="KW-0482">Metalloprotease</keyword>
<feature type="compositionally biased region" description="Polar residues" evidence="1">
    <location>
        <begin position="268"/>
        <end position="278"/>
    </location>
</feature>